<organism evidence="2 3">
    <name type="scientific">Paenibacillus cookii</name>
    <dbReference type="NCBI Taxonomy" id="157839"/>
    <lineage>
        <taxon>Bacteria</taxon>
        <taxon>Bacillati</taxon>
        <taxon>Bacillota</taxon>
        <taxon>Bacilli</taxon>
        <taxon>Bacillales</taxon>
        <taxon>Paenibacillaceae</taxon>
        <taxon>Paenibacillus</taxon>
    </lineage>
</organism>
<dbReference type="PANTHER" id="PTHR41271">
    <property type="entry name" value="DUF402 DOMAIN-CONTAINING PROTEIN"/>
    <property type="match status" value="1"/>
</dbReference>
<proteinExistence type="predicted"/>
<gene>
    <name evidence="2" type="ORF">J21TS3_41690</name>
</gene>
<name>A0ABQ4M2I0_9BACL</name>
<dbReference type="Gene3D" id="2.40.380.10">
    <property type="entry name" value="FomD-like"/>
    <property type="match status" value="1"/>
</dbReference>
<evidence type="ECO:0000259" key="1">
    <source>
        <dbReference type="Pfam" id="PF04167"/>
    </source>
</evidence>
<dbReference type="Pfam" id="PF04167">
    <property type="entry name" value="DUF402"/>
    <property type="match status" value="1"/>
</dbReference>
<dbReference type="SUPFAM" id="SSF159234">
    <property type="entry name" value="FomD-like"/>
    <property type="match status" value="1"/>
</dbReference>
<dbReference type="Proteomes" id="UP000680638">
    <property type="component" value="Unassembled WGS sequence"/>
</dbReference>
<evidence type="ECO:0000313" key="3">
    <source>
        <dbReference type="Proteomes" id="UP000680638"/>
    </source>
</evidence>
<accession>A0ABQ4M2I0</accession>
<dbReference type="InterPro" id="IPR035930">
    <property type="entry name" value="FomD-like_sf"/>
</dbReference>
<feature type="domain" description="DUF402" evidence="1">
    <location>
        <begin position="56"/>
        <end position="132"/>
    </location>
</feature>
<dbReference type="PANTHER" id="PTHR41271:SF1">
    <property type="entry name" value="DUF402 DOMAIN-CONTAINING PROTEIN"/>
    <property type="match status" value="1"/>
</dbReference>
<sequence>MPAQSLHKGQPVIERKIRYDATVAYHDCTLLKMELPKIVLLHQVDKPFTMPAGASELTIPEGTYTFAYYWIDRPYNLYFWRDGQGNYLGSYFNLVRNTTVTDEAVSFEDLIIDLLVLPNGEHFVLDEDELPEPLHQFENGFVHEALHALIGQKDAILEDAKKETERLGGEIDG</sequence>
<protein>
    <recommendedName>
        <fullName evidence="1">DUF402 domain-containing protein</fullName>
    </recommendedName>
</protein>
<keyword evidence="3" id="KW-1185">Reference proteome</keyword>
<evidence type="ECO:0000313" key="2">
    <source>
        <dbReference type="EMBL" id="GIO69348.1"/>
    </source>
</evidence>
<dbReference type="RefSeq" id="WP_212952041.1">
    <property type="nucleotide sequence ID" value="NZ_BORW01000030.1"/>
</dbReference>
<dbReference type="InterPro" id="IPR007295">
    <property type="entry name" value="DUF402"/>
</dbReference>
<dbReference type="EMBL" id="BORW01000030">
    <property type="protein sequence ID" value="GIO69348.1"/>
    <property type="molecule type" value="Genomic_DNA"/>
</dbReference>
<comment type="caution">
    <text evidence="2">The sequence shown here is derived from an EMBL/GenBank/DDBJ whole genome shotgun (WGS) entry which is preliminary data.</text>
</comment>
<reference evidence="2 3" key="1">
    <citation type="submission" date="2021-03" db="EMBL/GenBank/DDBJ databases">
        <title>Antimicrobial resistance genes in bacteria isolated from Japanese honey, and their potential for conferring macrolide and lincosamide resistance in the American foulbrood pathogen Paenibacillus larvae.</title>
        <authorList>
            <person name="Okamoto M."/>
            <person name="Kumagai M."/>
            <person name="Kanamori H."/>
            <person name="Takamatsu D."/>
        </authorList>
    </citation>
    <scope>NUCLEOTIDE SEQUENCE [LARGE SCALE GENOMIC DNA]</scope>
    <source>
        <strain evidence="2 3">J21TS3</strain>
    </source>
</reference>